<feature type="transmembrane region" description="Helical" evidence="8">
    <location>
        <begin position="294"/>
        <end position="313"/>
    </location>
</feature>
<evidence type="ECO:0000256" key="4">
    <source>
        <dbReference type="ARBA" id="ARBA00022519"/>
    </source>
</evidence>
<feature type="transmembrane region" description="Helical" evidence="8">
    <location>
        <begin position="124"/>
        <end position="144"/>
    </location>
</feature>
<dbReference type="EMBL" id="SLZZ01000045">
    <property type="protein sequence ID" value="TCS73583.1"/>
    <property type="molecule type" value="Genomic_DNA"/>
</dbReference>
<feature type="transmembrane region" description="Helical" evidence="8">
    <location>
        <begin position="98"/>
        <end position="118"/>
    </location>
</feature>
<dbReference type="RefSeq" id="WP_165920990.1">
    <property type="nucleotide sequence ID" value="NZ_SLZZ01000045.1"/>
</dbReference>
<dbReference type="Pfam" id="PF02653">
    <property type="entry name" value="BPD_transp_2"/>
    <property type="match status" value="1"/>
</dbReference>
<comment type="caution">
    <text evidence="9">The sequence shown here is derived from an EMBL/GenBank/DDBJ whole genome shotgun (WGS) entry which is preliminary data.</text>
</comment>
<feature type="transmembrane region" description="Helical" evidence="8">
    <location>
        <begin position="215"/>
        <end position="235"/>
    </location>
</feature>
<evidence type="ECO:0000313" key="9">
    <source>
        <dbReference type="EMBL" id="TCS73583.1"/>
    </source>
</evidence>
<dbReference type="PANTHER" id="PTHR32196">
    <property type="entry name" value="ABC TRANSPORTER PERMEASE PROTEIN YPHD-RELATED-RELATED"/>
    <property type="match status" value="1"/>
</dbReference>
<comment type="subcellular location">
    <subcellularLocation>
        <location evidence="1">Cell membrane</location>
        <topology evidence="1">Multi-pass membrane protein</topology>
    </subcellularLocation>
</comment>
<accession>A0A4R3JYH5</accession>
<dbReference type="PANTHER" id="PTHR32196:SF21">
    <property type="entry name" value="ABC TRANSPORTER PERMEASE PROTEIN YPHD-RELATED"/>
    <property type="match status" value="1"/>
</dbReference>
<sequence>MENMKKEKKGLKKFTDFALSNFVIVAFVILFISSYFLSPAFFTKNNLLSVLIQNSIYAICAMGMLIIIITGGIDLSTGAYVCIVVCLTAGLIQDGHGVASIFIVLVMALGIGAVSGSMVAFLNIAPFIATLAMTTILKGAAYMYQTGQNRRIDGTFLPKWVKTSTLGVPNPVLVMIVVYLVVLFVLNRTRFGRGIYAIGGNKETAYLAGIKVKSYLVLSYALGGMCFAISGILLCGRLGMGTATVGEGYEMDAIASVVIGGASMNGGTGSVTKTIVGAMFMGVLYNIMNLMGIASYPQMIVKGVVIVLAVLLYKTK</sequence>
<dbReference type="GO" id="GO:0022857">
    <property type="term" value="F:transmembrane transporter activity"/>
    <property type="evidence" value="ECO:0007669"/>
    <property type="project" value="InterPro"/>
</dbReference>
<name>A0A4R3JYH5_9FIRM</name>
<evidence type="ECO:0000313" key="10">
    <source>
        <dbReference type="Proteomes" id="UP000295726"/>
    </source>
</evidence>
<keyword evidence="3" id="KW-1003">Cell membrane</keyword>
<dbReference type="InterPro" id="IPR001851">
    <property type="entry name" value="ABC_transp_permease"/>
</dbReference>
<keyword evidence="2" id="KW-0813">Transport</keyword>
<evidence type="ECO:0000256" key="6">
    <source>
        <dbReference type="ARBA" id="ARBA00022989"/>
    </source>
</evidence>
<proteinExistence type="predicted"/>
<keyword evidence="7 8" id="KW-0472">Membrane</keyword>
<dbReference type="Proteomes" id="UP000295726">
    <property type="component" value="Unassembled WGS sequence"/>
</dbReference>
<reference evidence="9 10" key="1">
    <citation type="submission" date="2019-03" db="EMBL/GenBank/DDBJ databases">
        <title>Genomic Encyclopedia of Type Strains, Phase IV (KMG-IV): sequencing the most valuable type-strain genomes for metagenomic binning, comparative biology and taxonomic classification.</title>
        <authorList>
            <person name="Goeker M."/>
        </authorList>
    </citation>
    <scope>NUCLEOTIDE SEQUENCE [LARGE SCALE GENOMIC DNA]</scope>
    <source>
        <strain evidence="9 10">DSM 29489</strain>
    </source>
</reference>
<organism evidence="9 10">
    <name type="scientific">Muricomes intestini</name>
    <dbReference type="NCBI Taxonomy" id="1796634"/>
    <lineage>
        <taxon>Bacteria</taxon>
        <taxon>Bacillati</taxon>
        <taxon>Bacillota</taxon>
        <taxon>Clostridia</taxon>
        <taxon>Lachnospirales</taxon>
        <taxon>Lachnospiraceae</taxon>
        <taxon>Muricomes</taxon>
    </lineage>
</organism>
<evidence type="ECO:0000256" key="1">
    <source>
        <dbReference type="ARBA" id="ARBA00004651"/>
    </source>
</evidence>
<feature type="transmembrane region" description="Helical" evidence="8">
    <location>
        <begin position="165"/>
        <end position="186"/>
    </location>
</feature>
<dbReference type="CDD" id="cd06579">
    <property type="entry name" value="TM_PBP1_transp_AraH_like"/>
    <property type="match status" value="1"/>
</dbReference>
<evidence type="ECO:0000256" key="8">
    <source>
        <dbReference type="SAM" id="Phobius"/>
    </source>
</evidence>
<keyword evidence="4" id="KW-0997">Cell inner membrane</keyword>
<protein>
    <submittedName>
        <fullName evidence="9">Ribose transport system permease protein</fullName>
    </submittedName>
</protein>
<keyword evidence="5 8" id="KW-0812">Transmembrane</keyword>
<keyword evidence="10" id="KW-1185">Reference proteome</keyword>
<dbReference type="GO" id="GO:0005886">
    <property type="term" value="C:plasma membrane"/>
    <property type="evidence" value="ECO:0007669"/>
    <property type="project" value="UniProtKB-SubCell"/>
</dbReference>
<feature type="transmembrane region" description="Helical" evidence="8">
    <location>
        <begin position="56"/>
        <end position="86"/>
    </location>
</feature>
<evidence type="ECO:0000256" key="2">
    <source>
        <dbReference type="ARBA" id="ARBA00022448"/>
    </source>
</evidence>
<evidence type="ECO:0000256" key="5">
    <source>
        <dbReference type="ARBA" id="ARBA00022692"/>
    </source>
</evidence>
<evidence type="ECO:0000256" key="7">
    <source>
        <dbReference type="ARBA" id="ARBA00023136"/>
    </source>
</evidence>
<evidence type="ECO:0000256" key="3">
    <source>
        <dbReference type="ARBA" id="ARBA00022475"/>
    </source>
</evidence>
<dbReference type="AlphaFoldDB" id="A0A4R3JYH5"/>
<gene>
    <name evidence="9" type="ORF">EDD59_14510</name>
</gene>
<feature type="transmembrane region" description="Helical" evidence="8">
    <location>
        <begin position="14"/>
        <end position="36"/>
    </location>
</feature>
<keyword evidence="6 8" id="KW-1133">Transmembrane helix</keyword>